<dbReference type="SUPFAM" id="SSF51011">
    <property type="entry name" value="Glycosyl hydrolase domain"/>
    <property type="match status" value="1"/>
</dbReference>
<evidence type="ECO:0000313" key="7">
    <source>
        <dbReference type="Proteomes" id="UP001302367"/>
    </source>
</evidence>
<dbReference type="SUPFAM" id="SSF51445">
    <property type="entry name" value="(Trans)glycosidases"/>
    <property type="match status" value="1"/>
</dbReference>
<dbReference type="CDD" id="cd11318">
    <property type="entry name" value="AmyAc_bac_fung_AmyA"/>
    <property type="match status" value="1"/>
</dbReference>
<feature type="region of interest" description="Disordered" evidence="2">
    <location>
        <begin position="1"/>
        <end position="56"/>
    </location>
</feature>
<feature type="compositionally biased region" description="Polar residues" evidence="2">
    <location>
        <begin position="1"/>
        <end position="10"/>
    </location>
</feature>
<organism evidence="4 6">
    <name type="scientific">Cercospora beticola</name>
    <name type="common">Sugarbeet leaf spot fungus</name>
    <dbReference type="NCBI Taxonomy" id="122368"/>
    <lineage>
        <taxon>Eukaryota</taxon>
        <taxon>Fungi</taxon>
        <taxon>Dikarya</taxon>
        <taxon>Ascomycota</taxon>
        <taxon>Pezizomycotina</taxon>
        <taxon>Dothideomycetes</taxon>
        <taxon>Dothideomycetidae</taxon>
        <taxon>Mycosphaerellales</taxon>
        <taxon>Mycosphaerellaceae</taxon>
        <taxon>Cercospora</taxon>
    </lineage>
</organism>
<dbReference type="InterPro" id="IPR006047">
    <property type="entry name" value="GH13_cat_dom"/>
</dbReference>
<dbReference type="InterPro" id="IPR013780">
    <property type="entry name" value="Glyco_hydro_b"/>
</dbReference>
<protein>
    <submittedName>
        <fullName evidence="4">Cytoplasmic alpha-amylase</fullName>
    </submittedName>
</protein>
<sequence>MSWLKQNLSNLRDEFSSASGAPPPQHQPTTAPPPPPVPPRPYPSQASGQQGYTPDNPLLFQAFEWHNKSESPPPHETHCHGSHWSRLSRLLPKLNELGVTSVWLPPGCKANNPDGNGYDCYDLWDLGEFDQKYTRSTRWGSREELHDLVQTASKLHGPHGYGGVELIWDAVLNHKTAGDAVEEAWAVEVDGHDRRVEICAPKKIEAWLKYEFPGREREGMKYSPMKWRAEHFSGTDWDQRSQKNAIYKLIDDPATCPRPNDQQLPMPGKPNNGFNRFARFAKDAMKSALLDGPPAKRPGKGWVDDVDHTHGNYDYLLFSNIYYHHPEVRNDILQWGRWMVEDVGISGFRLDAAQHFSWHFTREWIGQVHAASRRRFGKDAFVVGEVLAAEVSRQLRWLDTVTPQGCGTQLAYAFDAPLLYSFSRVSEDVRRGSKNADLRTLLSGPGDPDKQALVAVRPYQAVTFVTSHDTQTGQASCVPMDQGLKALFYAFILLRAGGLPYVFWGDLYGVCEGKKGEAAEDPHCRPPCEDGPHCENPVLPSLMLARKLFAYGAQTDSMDSQSCIGWTRSGTHDRPGCVVIMSIDKPNQWTVKSMVAGQPGERWIDILKGPEGRPEVVIDEQGRGLFACRGHTVSVYVREDTAFLGNFPVEFDHDPYSQ</sequence>
<dbReference type="Gene3D" id="2.40.30.140">
    <property type="match status" value="1"/>
</dbReference>
<feature type="compositionally biased region" description="Polar residues" evidence="2">
    <location>
        <begin position="44"/>
        <end position="53"/>
    </location>
</feature>
<keyword evidence="7" id="KW-1185">Reference proteome</keyword>
<dbReference type="Proteomes" id="UP000230605">
    <property type="component" value="Chromosome 3"/>
</dbReference>
<gene>
    <name evidence="4" type="ORF">CB0940_02841</name>
    <name evidence="5" type="ORF">RHO25_004611</name>
</gene>
<dbReference type="Pfam" id="PF00128">
    <property type="entry name" value="Alpha-amylase"/>
    <property type="match status" value="2"/>
</dbReference>
<evidence type="ECO:0000259" key="3">
    <source>
        <dbReference type="SMART" id="SM00642"/>
    </source>
</evidence>
<dbReference type="EMBL" id="LKMD01000101">
    <property type="protein sequence ID" value="PIA99685.1"/>
    <property type="molecule type" value="Genomic_DNA"/>
</dbReference>
<dbReference type="SMART" id="SM00642">
    <property type="entry name" value="Aamy"/>
    <property type="match status" value="1"/>
</dbReference>
<proteinExistence type="inferred from homology"/>
<evidence type="ECO:0000313" key="5">
    <source>
        <dbReference type="EMBL" id="WPA99991.1"/>
    </source>
</evidence>
<comment type="similarity">
    <text evidence="1">Belongs to the glycosyl hydrolase 13 family.</text>
</comment>
<feature type="compositionally biased region" description="Pro residues" evidence="2">
    <location>
        <begin position="21"/>
        <end position="42"/>
    </location>
</feature>
<feature type="domain" description="Glycosyl hydrolase family 13 catalytic" evidence="3">
    <location>
        <begin position="57"/>
        <end position="546"/>
    </location>
</feature>
<dbReference type="Gene3D" id="2.60.40.1180">
    <property type="entry name" value="Golgi alpha-mannosidase II"/>
    <property type="match status" value="1"/>
</dbReference>
<dbReference type="EMBL" id="CP134186">
    <property type="protein sequence ID" value="WPA99991.1"/>
    <property type="molecule type" value="Genomic_DNA"/>
</dbReference>
<evidence type="ECO:0000256" key="1">
    <source>
        <dbReference type="ARBA" id="ARBA00008061"/>
    </source>
</evidence>
<dbReference type="Proteomes" id="UP001302367">
    <property type="component" value="Chromosome 3"/>
</dbReference>
<reference evidence="5 7" key="2">
    <citation type="submission" date="2023-09" db="EMBL/GenBank/DDBJ databases">
        <title>Complete-Gapless Cercospora beticola genome.</title>
        <authorList>
            <person name="Wyatt N.A."/>
            <person name="Spanner R.E."/>
            <person name="Bolton M.D."/>
        </authorList>
    </citation>
    <scope>NUCLEOTIDE SEQUENCE [LARGE SCALE GENOMIC DNA]</scope>
    <source>
        <strain evidence="5">Cb09-40</strain>
    </source>
</reference>
<dbReference type="PANTHER" id="PTHR43447">
    <property type="entry name" value="ALPHA-AMYLASE"/>
    <property type="match status" value="1"/>
</dbReference>
<accession>A0A2G5I4F6</accession>
<evidence type="ECO:0000256" key="2">
    <source>
        <dbReference type="SAM" id="MobiDB-lite"/>
    </source>
</evidence>
<dbReference type="Gene3D" id="3.20.20.80">
    <property type="entry name" value="Glycosidases"/>
    <property type="match status" value="1"/>
</dbReference>
<reference evidence="4 6" key="1">
    <citation type="submission" date="2015-10" db="EMBL/GenBank/DDBJ databases">
        <title>The cercosporin biosynthetic gene cluster was horizontally transferred to several fungal lineages and shown to be expanded in Cercospora beticola based on microsynteny with recipient genomes.</title>
        <authorList>
            <person name="De Jonge R."/>
            <person name="Ebert M.K."/>
            <person name="Suttle J.C."/>
            <person name="Jurick Ii W.M."/>
            <person name="Secor G.A."/>
            <person name="Thomma B.P."/>
            <person name="Van De Peer Y."/>
            <person name="Bolton M.D."/>
        </authorList>
    </citation>
    <scope>NUCLEOTIDE SEQUENCE [LARGE SCALE GENOMIC DNA]</scope>
    <source>
        <strain evidence="4 6">09-40</strain>
    </source>
</reference>
<name>A0A2G5I4F6_CERBT</name>
<dbReference type="OrthoDB" id="550577at2759"/>
<evidence type="ECO:0000313" key="4">
    <source>
        <dbReference type="EMBL" id="PIA99685.1"/>
    </source>
</evidence>
<dbReference type="GO" id="GO:0005975">
    <property type="term" value="P:carbohydrate metabolic process"/>
    <property type="evidence" value="ECO:0007669"/>
    <property type="project" value="InterPro"/>
</dbReference>
<evidence type="ECO:0000313" key="6">
    <source>
        <dbReference type="Proteomes" id="UP000230605"/>
    </source>
</evidence>
<dbReference type="AlphaFoldDB" id="A0A2G5I4F6"/>
<dbReference type="InterPro" id="IPR017853">
    <property type="entry name" value="GH"/>
</dbReference>